<comment type="subcellular location">
    <subcellularLocation>
        <location evidence="1">Nucleus</location>
    </subcellularLocation>
</comment>
<organism>
    <name type="scientific">Pediculus humanus subsp. corporis</name>
    <name type="common">Body louse</name>
    <dbReference type="NCBI Taxonomy" id="121224"/>
    <lineage>
        <taxon>Eukaryota</taxon>
        <taxon>Metazoa</taxon>
        <taxon>Ecdysozoa</taxon>
        <taxon>Arthropoda</taxon>
        <taxon>Hexapoda</taxon>
        <taxon>Insecta</taxon>
        <taxon>Pterygota</taxon>
        <taxon>Neoptera</taxon>
        <taxon>Paraneoptera</taxon>
        <taxon>Psocodea</taxon>
        <taxon>Troctomorpha</taxon>
        <taxon>Phthiraptera</taxon>
        <taxon>Anoplura</taxon>
        <taxon>Pediculidae</taxon>
        <taxon>Pediculus</taxon>
    </lineage>
</organism>
<feature type="compositionally biased region" description="Low complexity" evidence="13">
    <location>
        <begin position="28"/>
        <end position="55"/>
    </location>
</feature>
<evidence type="ECO:0000256" key="5">
    <source>
        <dbReference type="ARBA" id="ARBA00022771"/>
    </source>
</evidence>
<feature type="region of interest" description="Disordered" evidence="13">
    <location>
        <begin position="441"/>
        <end position="478"/>
    </location>
</feature>
<evidence type="ECO:0000259" key="14">
    <source>
        <dbReference type="PROSITE" id="PS50157"/>
    </source>
</evidence>
<dbReference type="GO" id="GO:0006325">
    <property type="term" value="P:chromatin organization"/>
    <property type="evidence" value="ECO:0007669"/>
    <property type="project" value="UniProtKB-KW"/>
</dbReference>
<feature type="compositionally biased region" description="Low complexity" evidence="13">
    <location>
        <begin position="1233"/>
        <end position="1256"/>
    </location>
</feature>
<evidence type="ECO:0000256" key="4">
    <source>
        <dbReference type="ARBA" id="ARBA00022737"/>
    </source>
</evidence>
<dbReference type="VEuPathDB" id="VectorBase:PHUM503230"/>
<dbReference type="OrthoDB" id="9984614at2759"/>
<dbReference type="InterPro" id="IPR052130">
    <property type="entry name" value="AEBP2/jing_C2H2-ZnF"/>
</dbReference>
<dbReference type="InterPro" id="IPR013087">
    <property type="entry name" value="Znf_C2H2_type"/>
</dbReference>
<keyword evidence="4" id="KW-0677">Repeat</keyword>
<dbReference type="PROSITE" id="PS00028">
    <property type="entry name" value="ZINC_FINGER_C2H2_1"/>
    <property type="match status" value="2"/>
</dbReference>
<evidence type="ECO:0000256" key="12">
    <source>
        <dbReference type="PROSITE-ProRule" id="PRU00042"/>
    </source>
</evidence>
<dbReference type="GO" id="GO:0006357">
    <property type="term" value="P:regulation of transcription by RNA polymerase II"/>
    <property type="evidence" value="ECO:0007669"/>
    <property type="project" value="TreeGrafter"/>
</dbReference>
<evidence type="ECO:0000256" key="10">
    <source>
        <dbReference type="ARBA" id="ARBA00023242"/>
    </source>
</evidence>
<dbReference type="SUPFAM" id="SSF57667">
    <property type="entry name" value="beta-beta-alpha zinc fingers"/>
    <property type="match status" value="2"/>
</dbReference>
<dbReference type="Proteomes" id="UP000009046">
    <property type="component" value="Unassembled WGS sequence"/>
</dbReference>
<evidence type="ECO:0000256" key="8">
    <source>
        <dbReference type="ARBA" id="ARBA00023015"/>
    </source>
</evidence>
<dbReference type="GO" id="GO:0008270">
    <property type="term" value="F:zinc ion binding"/>
    <property type="evidence" value="ECO:0007669"/>
    <property type="project" value="UniProtKB-KW"/>
</dbReference>
<keyword evidence="6" id="KW-0862">Zinc</keyword>
<protein>
    <submittedName>
        <fullName evidence="15 16">Ae-1 binding protein aebp2, putative</fullName>
    </submittedName>
</protein>
<dbReference type="InterPro" id="IPR059034">
    <property type="entry name" value="SH3_AEBP2_C"/>
</dbReference>
<proteinExistence type="inferred from homology"/>
<keyword evidence="9" id="KW-0804">Transcription</keyword>
<dbReference type="HOGENOM" id="CLU_262840_0_0_1"/>
<feature type="region of interest" description="Disordered" evidence="13">
    <location>
        <begin position="28"/>
        <end position="115"/>
    </location>
</feature>
<name>E0VXP1_PEDHC</name>
<dbReference type="EMBL" id="AAZO01006116">
    <property type="status" value="NOT_ANNOTATED_CDS"/>
    <property type="molecule type" value="Genomic_DNA"/>
</dbReference>
<dbReference type="STRING" id="121224.E0VXP1"/>
<evidence type="ECO:0000256" key="3">
    <source>
        <dbReference type="ARBA" id="ARBA00022723"/>
    </source>
</evidence>
<dbReference type="eggNOG" id="KOG1721">
    <property type="taxonomic scope" value="Eukaryota"/>
</dbReference>
<evidence type="ECO:0000256" key="7">
    <source>
        <dbReference type="ARBA" id="ARBA00022853"/>
    </source>
</evidence>
<keyword evidence="7" id="KW-0156">Chromatin regulator</keyword>
<feature type="compositionally biased region" description="Basic and acidic residues" evidence="13">
    <location>
        <begin position="220"/>
        <end position="239"/>
    </location>
</feature>
<dbReference type="RefSeq" id="XP_002430885.1">
    <property type="nucleotide sequence ID" value="XM_002430840.1"/>
</dbReference>
<accession>E0VXP1</accession>
<comment type="similarity">
    <text evidence="11">Belongs to the AEBP2/jing C2H2-type zinc-finger family.</text>
</comment>
<dbReference type="KEGG" id="phu:Phum_PHUM503230"/>
<evidence type="ECO:0000313" key="15">
    <source>
        <dbReference type="EMBL" id="EEB18147.1"/>
    </source>
</evidence>
<feature type="region of interest" description="Disordered" evidence="13">
    <location>
        <begin position="220"/>
        <end position="261"/>
    </location>
</feature>
<feature type="compositionally biased region" description="Basic and acidic residues" evidence="13">
    <location>
        <begin position="78"/>
        <end position="89"/>
    </location>
</feature>
<dbReference type="InterPro" id="IPR036236">
    <property type="entry name" value="Znf_C2H2_sf"/>
</dbReference>
<dbReference type="InParanoid" id="E0VXP1"/>
<feature type="region of interest" description="Disordered" evidence="13">
    <location>
        <begin position="808"/>
        <end position="844"/>
    </location>
</feature>
<evidence type="ECO:0000256" key="13">
    <source>
        <dbReference type="SAM" id="MobiDB-lite"/>
    </source>
</evidence>
<reference evidence="15" key="1">
    <citation type="submission" date="2007-04" db="EMBL/GenBank/DDBJ databases">
        <title>Annotation of Pediculus humanus corporis strain USDA.</title>
        <authorList>
            <person name="Kirkness E."/>
            <person name="Hannick L."/>
            <person name="Hass B."/>
            <person name="Bruggner R."/>
            <person name="Lawson D."/>
            <person name="Bidwell S."/>
            <person name="Joardar V."/>
            <person name="Caler E."/>
            <person name="Walenz B."/>
            <person name="Inman J."/>
            <person name="Schobel S."/>
            <person name="Galinsky K."/>
            <person name="Amedeo P."/>
            <person name="Strausberg R."/>
        </authorList>
    </citation>
    <scope>NUCLEOTIDE SEQUENCE</scope>
    <source>
        <strain evidence="15">USDA</strain>
    </source>
</reference>
<keyword evidence="17" id="KW-1185">Reference proteome</keyword>
<feature type="compositionally biased region" description="Polar residues" evidence="13">
    <location>
        <begin position="450"/>
        <end position="466"/>
    </location>
</feature>
<dbReference type="Gene3D" id="3.30.160.60">
    <property type="entry name" value="Classic Zinc Finger"/>
    <property type="match status" value="2"/>
</dbReference>
<dbReference type="EnsemblMetazoa" id="PHUM503230-RA">
    <property type="protein sequence ID" value="PHUM503230-PA"/>
    <property type="gene ID" value="PHUM503230"/>
</dbReference>
<feature type="domain" description="C2H2-type" evidence="14">
    <location>
        <begin position="618"/>
        <end position="642"/>
    </location>
</feature>
<evidence type="ECO:0000256" key="6">
    <source>
        <dbReference type="ARBA" id="ARBA00022833"/>
    </source>
</evidence>
<keyword evidence="10" id="KW-0539">Nucleus</keyword>
<dbReference type="PANTHER" id="PTHR46541">
    <property type="entry name" value="ZINC FINGER PROTEIN AEBP2"/>
    <property type="match status" value="1"/>
</dbReference>
<evidence type="ECO:0000313" key="16">
    <source>
        <dbReference type="EnsemblMetazoa" id="PHUM503230-PA"/>
    </source>
</evidence>
<gene>
    <name evidence="16" type="primary">8231579</name>
    <name evidence="15" type="ORF">Phum_PHUM503230</name>
</gene>
<sequence length="1284" mass="140584">MVPLIRTPLENGLNSICVTLSGIAVSSSASSGTSDITDPGSPFSTSSDDSTSSPGKCKIIEKRSQSEEKSELSWSEPPTERCRSEEKIWTKTTEGDTQWEKKKKKKPEENEEQKCCNKKTENNLIKNASETDFKMAPNVPSASSPCDIWTSIKGNNTANDNTAHFNKSDSKAIIINKRLNVDDVNESIPSHPPLNNNNNNNNNVVKVPSPILSEIEHDERVIDKNNKKKSRNDNCEGPKVKKRRSSYDSGKSATKESTDNGGNKIIIIKNGIVKGGSCEKFGVGSVSTKPKNDRSRHQGKITEYFKSQIKSLVGSKRDFGLTKKDATGNGSKSKLVSGTENLEEPPLKKIVKVVQEDKQGAPQEVPVFAKPSSKQSPPLHTIMPLTEPSRLFSQLSNLPRAADFLLSKPAETKTLFNKILQNHKNRSKLAESYLKCRTVLKPTGKPTPETDGTVQNHAPYDSSSTRNNYNINNINNNNNKELDSNLLNVVVVSNVTNNDVISKTVEEEKANAIGSKESNPPILSVPKTIRFPATCHSNRVDKHRTSRESISCRWNACSVQFDSATGLLEHLQSAHVLTQVSGEKFVCLWVGCKVFDQKSCSRTWLERHVLSHAGNKPYRCIVDGCGQGFSTQAILERHVNNHFAADVKKALDNSIVHKLFRRNGKKLRYRRQPWSARMFDFFDSGIMEGLEHRLVKLTKARTGGDITDIPGKSLALTSQVIARRMTENGKQQFLLKWFPQNILEDEWVYEEELIRKKTVSIPSLSPSVSSSLQETLELVTRSSLTYRKGRRKNKGVVVVSSSVPTTPEKLENYEEEGSIKDCPPVTEKPVEKKEEKRENNNKRPDEECKIVKVELEKKVKMAEEPKLPPPNKCTVVKKVKRKTKVKKTMEEGEKKKFDEPISLPPVLAARVPVYDDKKNDCLIEEKTTVSLRAKEEGGGGGPHPHGVTGVLPEEMSMVPVCSTAEEIVPVQTNGIIMDNGAKLIGTPKPEMIVNGPLKLVTSQYIEQPFVQAVMPVQMPVTYQIPIVKLSQTSGMFFSQVPNYIIPPSPPVFGPPPPPPVSTFRNGFHFSTSGTAVQFQASSTTLQQTTNGFMQSTNSSGFQIVQSPAANIQQSVLLTAFQNSGIPNINIKSPTLRLLNCQPLILNNAKPLTNVSLTVTNVSSVSNPNAASAAAAAAALTVPTLGVPTMESPNKTGQKIITAATPNSLMQPMKNNPGPMGVAAAAVSMVTSGTTTPKKLTPKKLNILPKPPTTTNLGSKSGIADGGKSKKQCLQPCGPAPGTTT</sequence>
<reference evidence="15" key="2">
    <citation type="submission" date="2007-04" db="EMBL/GenBank/DDBJ databases">
        <title>The genome of the human body louse.</title>
        <authorList>
            <consortium name="The Human Body Louse Genome Consortium"/>
            <person name="Kirkness E."/>
            <person name="Walenz B."/>
            <person name="Hass B."/>
            <person name="Bruggner R."/>
            <person name="Strausberg R."/>
        </authorList>
    </citation>
    <scope>NUCLEOTIDE SEQUENCE</scope>
    <source>
        <strain evidence="15">USDA</strain>
    </source>
</reference>
<dbReference type="Pfam" id="PF26014">
    <property type="entry name" value="SH3_AEBP2_C"/>
    <property type="match status" value="1"/>
</dbReference>
<dbReference type="PROSITE" id="PS50157">
    <property type="entry name" value="ZINC_FINGER_C2H2_2"/>
    <property type="match status" value="1"/>
</dbReference>
<evidence type="ECO:0000313" key="17">
    <source>
        <dbReference type="Proteomes" id="UP000009046"/>
    </source>
</evidence>
<feature type="compositionally biased region" description="Basic and acidic residues" evidence="13">
    <location>
        <begin position="828"/>
        <end position="844"/>
    </location>
</feature>
<evidence type="ECO:0000256" key="9">
    <source>
        <dbReference type="ARBA" id="ARBA00023163"/>
    </source>
</evidence>
<dbReference type="CTD" id="8231579"/>
<dbReference type="GeneID" id="8231579"/>
<feature type="compositionally biased region" description="Basic and acidic residues" evidence="13">
    <location>
        <begin position="106"/>
        <end position="115"/>
    </location>
</feature>
<dbReference type="PANTHER" id="PTHR46541:SF1">
    <property type="entry name" value="ZINC FINGER PROTEIN AEBP2"/>
    <property type="match status" value="1"/>
</dbReference>
<keyword evidence="2" id="KW-0678">Repressor</keyword>
<feature type="compositionally biased region" description="Basic and acidic residues" evidence="13">
    <location>
        <begin position="58"/>
        <end position="71"/>
    </location>
</feature>
<feature type="region of interest" description="Disordered" evidence="13">
    <location>
        <begin position="1232"/>
        <end position="1284"/>
    </location>
</feature>
<dbReference type="EMBL" id="DS235833">
    <property type="protein sequence ID" value="EEB18147.1"/>
    <property type="molecule type" value="Genomic_DNA"/>
</dbReference>
<evidence type="ECO:0000256" key="1">
    <source>
        <dbReference type="ARBA" id="ARBA00004123"/>
    </source>
</evidence>
<feature type="compositionally biased region" description="Low complexity" evidence="13">
    <location>
        <begin position="467"/>
        <end position="478"/>
    </location>
</feature>
<keyword evidence="3" id="KW-0479">Metal-binding</keyword>
<keyword evidence="8" id="KW-0805">Transcription regulation</keyword>
<reference evidence="16" key="3">
    <citation type="submission" date="2020-05" db="UniProtKB">
        <authorList>
            <consortium name="EnsemblMetazoa"/>
        </authorList>
    </citation>
    <scope>IDENTIFICATION</scope>
    <source>
        <strain evidence="16">USDA</strain>
    </source>
</reference>
<dbReference type="SMART" id="SM00355">
    <property type="entry name" value="ZnF_C2H2"/>
    <property type="match status" value="3"/>
</dbReference>
<evidence type="ECO:0000256" key="11">
    <source>
        <dbReference type="ARBA" id="ARBA00037930"/>
    </source>
</evidence>
<dbReference type="GO" id="GO:0035098">
    <property type="term" value="C:ESC/E(Z) complex"/>
    <property type="evidence" value="ECO:0007669"/>
    <property type="project" value="TreeGrafter"/>
</dbReference>
<keyword evidence="5 12" id="KW-0863">Zinc-finger</keyword>
<evidence type="ECO:0000256" key="2">
    <source>
        <dbReference type="ARBA" id="ARBA00022491"/>
    </source>
</evidence>